<dbReference type="Pfam" id="PF13966">
    <property type="entry name" value="zf-RVT"/>
    <property type="match status" value="1"/>
</dbReference>
<dbReference type="Proteomes" id="UP001454036">
    <property type="component" value="Unassembled WGS sequence"/>
</dbReference>
<dbReference type="EMBL" id="BAABME010011067">
    <property type="protein sequence ID" value="GAA0183184.1"/>
    <property type="molecule type" value="Genomic_DNA"/>
</dbReference>
<reference evidence="2 3" key="1">
    <citation type="submission" date="2024-01" db="EMBL/GenBank/DDBJ databases">
        <title>The complete chloroplast genome sequence of Lithospermum erythrorhizon: insights into the phylogenetic relationship among Boraginaceae species and the maternal lineages of purple gromwells.</title>
        <authorList>
            <person name="Okada T."/>
            <person name="Watanabe K."/>
        </authorList>
    </citation>
    <scope>NUCLEOTIDE SEQUENCE [LARGE SCALE GENOMIC DNA]</scope>
</reference>
<protein>
    <recommendedName>
        <fullName evidence="1">Reverse transcriptase zinc-binding domain-containing protein</fullName>
    </recommendedName>
</protein>
<sequence length="105" mass="12726">MVSDKEDEYIWLDPPEFTQRFMWNELRMSTKDRLLQWNNNVTPGCLFCSSPESQEHLFFLCSYAGHTWRLILQSLHLYRANQGWSLEQQWCAEHLRGKCLRKRLM</sequence>
<dbReference type="AlphaFoldDB" id="A0AAV3RS34"/>
<organism evidence="2 3">
    <name type="scientific">Lithospermum erythrorhizon</name>
    <name type="common">Purple gromwell</name>
    <name type="synonym">Lithospermum officinale var. erythrorhizon</name>
    <dbReference type="NCBI Taxonomy" id="34254"/>
    <lineage>
        <taxon>Eukaryota</taxon>
        <taxon>Viridiplantae</taxon>
        <taxon>Streptophyta</taxon>
        <taxon>Embryophyta</taxon>
        <taxon>Tracheophyta</taxon>
        <taxon>Spermatophyta</taxon>
        <taxon>Magnoliopsida</taxon>
        <taxon>eudicotyledons</taxon>
        <taxon>Gunneridae</taxon>
        <taxon>Pentapetalae</taxon>
        <taxon>asterids</taxon>
        <taxon>lamiids</taxon>
        <taxon>Boraginales</taxon>
        <taxon>Boraginaceae</taxon>
        <taxon>Boraginoideae</taxon>
        <taxon>Lithospermeae</taxon>
        <taxon>Lithospermum</taxon>
    </lineage>
</organism>
<gene>
    <name evidence="2" type="ORF">LIER_30645</name>
</gene>
<evidence type="ECO:0000313" key="2">
    <source>
        <dbReference type="EMBL" id="GAA0183184.1"/>
    </source>
</evidence>
<proteinExistence type="predicted"/>
<evidence type="ECO:0000313" key="3">
    <source>
        <dbReference type="Proteomes" id="UP001454036"/>
    </source>
</evidence>
<name>A0AAV3RS34_LITER</name>
<comment type="caution">
    <text evidence="2">The sequence shown here is derived from an EMBL/GenBank/DDBJ whole genome shotgun (WGS) entry which is preliminary data.</text>
</comment>
<accession>A0AAV3RS34</accession>
<feature type="domain" description="Reverse transcriptase zinc-binding" evidence="1">
    <location>
        <begin position="21"/>
        <end position="68"/>
    </location>
</feature>
<dbReference type="InterPro" id="IPR026960">
    <property type="entry name" value="RVT-Znf"/>
</dbReference>
<evidence type="ECO:0000259" key="1">
    <source>
        <dbReference type="Pfam" id="PF13966"/>
    </source>
</evidence>
<keyword evidence="3" id="KW-1185">Reference proteome</keyword>